<dbReference type="InterPro" id="IPR011009">
    <property type="entry name" value="Kinase-like_dom_sf"/>
</dbReference>
<dbReference type="AlphaFoldDB" id="A0A8J5HQV1"/>
<protein>
    <recommendedName>
        <fullName evidence="3">Serine-threonine/tyrosine-protein kinase catalytic domain-containing protein</fullName>
    </recommendedName>
</protein>
<sequence>MSGSVAMLYRADPAGDGIGRTALPELLASLSTSLSSVHLAFPFLPRSTRQFVVVGALPRLAPTLPEKEFGQLGMIWAPEYAMRVYLIDKTDVYGFGVVTLEIVSGMSNTNYRPKEEFTYFLDCYIDLVHFLTFPSSEKIISVLRLCFARAWKFEAFVGLLLLRTTIVGVTWEWQARALCKLVSLIKCTL</sequence>
<dbReference type="Proteomes" id="UP000734854">
    <property type="component" value="Unassembled WGS sequence"/>
</dbReference>
<dbReference type="PANTHER" id="PTHR48006:SF60">
    <property type="entry name" value="PROTEIN KINASE DOMAIN-CONTAINING PROTEIN"/>
    <property type="match status" value="1"/>
</dbReference>
<name>A0A8J5HQV1_ZINOF</name>
<keyword evidence="2" id="KW-1185">Reference proteome</keyword>
<accession>A0A8J5HQV1</accession>
<comment type="caution">
    <text evidence="1">The sequence shown here is derived from an EMBL/GenBank/DDBJ whole genome shotgun (WGS) entry which is preliminary data.</text>
</comment>
<evidence type="ECO:0000313" key="2">
    <source>
        <dbReference type="Proteomes" id="UP000734854"/>
    </source>
</evidence>
<gene>
    <name evidence="1" type="ORF">ZIOFF_012643</name>
</gene>
<proteinExistence type="predicted"/>
<evidence type="ECO:0008006" key="3">
    <source>
        <dbReference type="Google" id="ProtNLM"/>
    </source>
</evidence>
<dbReference type="PANTHER" id="PTHR48006">
    <property type="entry name" value="LEUCINE-RICH REPEAT-CONTAINING PROTEIN DDB_G0281931-RELATED"/>
    <property type="match status" value="1"/>
</dbReference>
<organism evidence="1 2">
    <name type="scientific">Zingiber officinale</name>
    <name type="common">Ginger</name>
    <name type="synonym">Amomum zingiber</name>
    <dbReference type="NCBI Taxonomy" id="94328"/>
    <lineage>
        <taxon>Eukaryota</taxon>
        <taxon>Viridiplantae</taxon>
        <taxon>Streptophyta</taxon>
        <taxon>Embryophyta</taxon>
        <taxon>Tracheophyta</taxon>
        <taxon>Spermatophyta</taxon>
        <taxon>Magnoliopsida</taxon>
        <taxon>Liliopsida</taxon>
        <taxon>Zingiberales</taxon>
        <taxon>Zingiberaceae</taxon>
        <taxon>Zingiber</taxon>
    </lineage>
</organism>
<dbReference type="SUPFAM" id="SSF56112">
    <property type="entry name" value="Protein kinase-like (PK-like)"/>
    <property type="match status" value="1"/>
</dbReference>
<dbReference type="InterPro" id="IPR051824">
    <property type="entry name" value="LRR_Rcpt-Like_S/T_Kinase"/>
</dbReference>
<dbReference type="EMBL" id="JACMSC010000003">
    <property type="protein sequence ID" value="KAG6530411.1"/>
    <property type="molecule type" value="Genomic_DNA"/>
</dbReference>
<evidence type="ECO:0000313" key="1">
    <source>
        <dbReference type="EMBL" id="KAG6530411.1"/>
    </source>
</evidence>
<reference evidence="1 2" key="1">
    <citation type="submission" date="2020-08" db="EMBL/GenBank/DDBJ databases">
        <title>Plant Genome Project.</title>
        <authorList>
            <person name="Zhang R.-G."/>
        </authorList>
    </citation>
    <scope>NUCLEOTIDE SEQUENCE [LARGE SCALE GENOMIC DNA]</scope>
    <source>
        <tissue evidence="1">Rhizome</tissue>
    </source>
</reference>